<dbReference type="GO" id="GO:0008270">
    <property type="term" value="F:zinc ion binding"/>
    <property type="evidence" value="ECO:0007669"/>
    <property type="project" value="UniProtKB-KW"/>
</dbReference>
<dbReference type="PANTHER" id="PTHR47718">
    <property type="entry name" value="OS01G0519700 PROTEIN"/>
    <property type="match status" value="1"/>
</dbReference>
<sequence length="284" mass="32298">MHFESAMDAQRHNNEKLNDSSESYIPVYKTPLSLERHVAQVYTLSIFYEVQAEICSACFGCRVLSVNENDGNLDYVISDEHNMVFKVSFVVGDVQAKCSCKYFERIGLVCRHLFVALKDLKLDRIPQHFVTTRWCKKGLNIPFCDIGDPVIENCVGKQQNEVNVNQLWADFYTCVALAEKDESRFQAFSKVIKEQKKLLSLEDKNAMPASTRKQAVIESYYGSTAPVEVTVFPPKQAKNKGSGRRIKGPKELSIEVNNRPKRLCRSCNALCNHDSRNCPLKTQD</sequence>
<evidence type="ECO:0000256" key="1">
    <source>
        <dbReference type="PROSITE-ProRule" id="PRU00325"/>
    </source>
</evidence>
<keyword evidence="1" id="KW-0862">Zinc</keyword>
<organism evidence="3 4">
    <name type="scientific">Cuscuta epithymum</name>
    <dbReference type="NCBI Taxonomy" id="186058"/>
    <lineage>
        <taxon>Eukaryota</taxon>
        <taxon>Viridiplantae</taxon>
        <taxon>Streptophyta</taxon>
        <taxon>Embryophyta</taxon>
        <taxon>Tracheophyta</taxon>
        <taxon>Spermatophyta</taxon>
        <taxon>Magnoliopsida</taxon>
        <taxon>eudicotyledons</taxon>
        <taxon>Gunneridae</taxon>
        <taxon>Pentapetalae</taxon>
        <taxon>asterids</taxon>
        <taxon>lamiids</taxon>
        <taxon>Solanales</taxon>
        <taxon>Convolvulaceae</taxon>
        <taxon>Cuscuteae</taxon>
        <taxon>Cuscuta</taxon>
        <taxon>Cuscuta subgen. Cuscuta</taxon>
    </lineage>
</organism>
<feature type="domain" description="SWIM-type" evidence="2">
    <location>
        <begin position="85"/>
        <end position="121"/>
    </location>
</feature>
<keyword evidence="4" id="KW-1185">Reference proteome</keyword>
<dbReference type="Pfam" id="PF04434">
    <property type="entry name" value="SWIM"/>
    <property type="match status" value="1"/>
</dbReference>
<evidence type="ECO:0000259" key="2">
    <source>
        <dbReference type="PROSITE" id="PS50966"/>
    </source>
</evidence>
<dbReference type="InterPro" id="IPR007527">
    <property type="entry name" value="Znf_SWIM"/>
</dbReference>
<dbReference type="Proteomes" id="UP001152523">
    <property type="component" value="Unassembled WGS sequence"/>
</dbReference>
<accession>A0AAV0EU50</accession>
<dbReference type="EMBL" id="CAMAPF010000945">
    <property type="protein sequence ID" value="CAH9126802.1"/>
    <property type="molecule type" value="Genomic_DNA"/>
</dbReference>
<dbReference type="AlphaFoldDB" id="A0AAV0EU50"/>
<evidence type="ECO:0000313" key="3">
    <source>
        <dbReference type="EMBL" id="CAH9126802.1"/>
    </source>
</evidence>
<gene>
    <name evidence="3" type="ORF">CEPIT_LOCUS27818</name>
</gene>
<proteinExistence type="predicted"/>
<dbReference type="PANTHER" id="PTHR47718:SF18">
    <property type="entry name" value="PROTEIN FAR1-RELATED SEQUENCE 5-LIKE"/>
    <property type="match status" value="1"/>
</dbReference>
<dbReference type="PROSITE" id="PS50966">
    <property type="entry name" value="ZF_SWIM"/>
    <property type="match status" value="1"/>
</dbReference>
<protein>
    <recommendedName>
        <fullName evidence="2">SWIM-type domain-containing protein</fullName>
    </recommendedName>
</protein>
<keyword evidence="1" id="KW-0863">Zinc-finger</keyword>
<evidence type="ECO:0000313" key="4">
    <source>
        <dbReference type="Proteomes" id="UP001152523"/>
    </source>
</evidence>
<reference evidence="3" key="1">
    <citation type="submission" date="2022-07" db="EMBL/GenBank/DDBJ databases">
        <authorList>
            <person name="Macas J."/>
            <person name="Novak P."/>
            <person name="Neumann P."/>
        </authorList>
    </citation>
    <scope>NUCLEOTIDE SEQUENCE</scope>
</reference>
<keyword evidence="1" id="KW-0479">Metal-binding</keyword>
<name>A0AAV0EU50_9ASTE</name>
<comment type="caution">
    <text evidence="3">The sequence shown here is derived from an EMBL/GenBank/DDBJ whole genome shotgun (WGS) entry which is preliminary data.</text>
</comment>